<dbReference type="EMBL" id="JAJSOW010000102">
    <property type="protein sequence ID" value="KAI9176228.1"/>
    <property type="molecule type" value="Genomic_DNA"/>
</dbReference>
<gene>
    <name evidence="2" type="ORF">LWI28_000084</name>
</gene>
<dbReference type="AlphaFoldDB" id="A0AAD5IRZ7"/>
<reference evidence="2" key="1">
    <citation type="journal article" date="2022" name="Plant J.">
        <title>Strategies of tolerance reflected in two North American maple genomes.</title>
        <authorList>
            <person name="McEvoy S.L."/>
            <person name="Sezen U.U."/>
            <person name="Trouern-Trend A."/>
            <person name="McMahon S.M."/>
            <person name="Schaberg P.G."/>
            <person name="Yang J."/>
            <person name="Wegrzyn J.L."/>
            <person name="Swenson N.G."/>
        </authorList>
    </citation>
    <scope>NUCLEOTIDE SEQUENCE</scope>
    <source>
        <strain evidence="2">91603</strain>
    </source>
</reference>
<keyword evidence="3" id="KW-1185">Reference proteome</keyword>
<dbReference type="PANTHER" id="PTHR31900:SF30">
    <property type="entry name" value="SUPERFAMILY PROTEIN, PUTATIVE-RELATED"/>
    <property type="match status" value="1"/>
</dbReference>
<dbReference type="SMART" id="SM00579">
    <property type="entry name" value="FBD"/>
    <property type="match status" value="1"/>
</dbReference>
<evidence type="ECO:0000259" key="1">
    <source>
        <dbReference type="SMART" id="SM00579"/>
    </source>
</evidence>
<sequence length="405" mass="46137">MASTVSVTYPTLFFIKSSSFSQSNPSLEPAFCPKDGDLSGPHSLTSTSKPLTTTHLTSLLRQRRQSLIKQARRNHRHHQRFVSFKDLDLVSQVLSLRDKNSDIRILRFCSHLSFSCLNGLIRRAIRQNVHELDIDVATDDYFNLPRCVITSESLRTLRLKSRSPGFRLPPSSVVSGLQQIKIGCRALVDVTLERCLQLHGLDVSGAKLERLRVASSLDAYCGKSWVKINAPKLKSLCWEFNAITCSSCLENLTSLHDASIGFIVHEELTMAKLRSVSNFLLGLSHVHCLTLESQCIEFFHCFPSQQWNRDLWDMYSSEEEQYWQSQTLTLKSFLENLNVVEIHGFLECENEVSLAKFFLKHGKALQEMTLCTGHCNYRDSLRRQKIRSQMMGFSRASSNAKISFH</sequence>
<dbReference type="Pfam" id="PF08387">
    <property type="entry name" value="FBD"/>
    <property type="match status" value="1"/>
</dbReference>
<protein>
    <recommendedName>
        <fullName evidence="1">FBD domain-containing protein</fullName>
    </recommendedName>
</protein>
<evidence type="ECO:0000313" key="2">
    <source>
        <dbReference type="EMBL" id="KAI9176228.1"/>
    </source>
</evidence>
<dbReference type="InterPro" id="IPR006566">
    <property type="entry name" value="FBD"/>
</dbReference>
<evidence type="ECO:0000313" key="3">
    <source>
        <dbReference type="Proteomes" id="UP001064489"/>
    </source>
</evidence>
<reference evidence="2" key="2">
    <citation type="submission" date="2023-02" db="EMBL/GenBank/DDBJ databases">
        <authorList>
            <person name="Swenson N.G."/>
            <person name="Wegrzyn J.L."/>
            <person name="Mcevoy S.L."/>
        </authorList>
    </citation>
    <scope>NUCLEOTIDE SEQUENCE</scope>
    <source>
        <strain evidence="2">91603</strain>
        <tissue evidence="2">Leaf</tissue>
    </source>
</reference>
<comment type="caution">
    <text evidence="2">The sequence shown here is derived from an EMBL/GenBank/DDBJ whole genome shotgun (WGS) entry which is preliminary data.</text>
</comment>
<proteinExistence type="predicted"/>
<dbReference type="PANTHER" id="PTHR31900">
    <property type="entry name" value="F-BOX/RNI SUPERFAMILY PROTEIN-RELATED"/>
    <property type="match status" value="1"/>
</dbReference>
<accession>A0AAD5IRZ7</accession>
<feature type="domain" description="FBD" evidence="1">
    <location>
        <begin position="331"/>
        <end position="405"/>
    </location>
</feature>
<dbReference type="Proteomes" id="UP001064489">
    <property type="component" value="Chromosome 5"/>
</dbReference>
<organism evidence="2 3">
    <name type="scientific">Acer negundo</name>
    <name type="common">Box elder</name>
    <dbReference type="NCBI Taxonomy" id="4023"/>
    <lineage>
        <taxon>Eukaryota</taxon>
        <taxon>Viridiplantae</taxon>
        <taxon>Streptophyta</taxon>
        <taxon>Embryophyta</taxon>
        <taxon>Tracheophyta</taxon>
        <taxon>Spermatophyta</taxon>
        <taxon>Magnoliopsida</taxon>
        <taxon>eudicotyledons</taxon>
        <taxon>Gunneridae</taxon>
        <taxon>Pentapetalae</taxon>
        <taxon>rosids</taxon>
        <taxon>malvids</taxon>
        <taxon>Sapindales</taxon>
        <taxon>Sapindaceae</taxon>
        <taxon>Hippocastanoideae</taxon>
        <taxon>Acereae</taxon>
        <taxon>Acer</taxon>
    </lineage>
</organism>
<name>A0AAD5IRZ7_ACENE</name>
<dbReference type="InterPro" id="IPR050232">
    <property type="entry name" value="FBL13/AtMIF1-like"/>
</dbReference>